<comment type="similarity">
    <text evidence="1 6">Belongs to the sigma-70 factor family. ECF subfamily.</text>
</comment>
<reference evidence="10 11" key="1">
    <citation type="submission" date="2020-08" db="EMBL/GenBank/DDBJ databases">
        <title>Genomic Encyclopedia of Type Strains, Phase IV (KMG-IV): sequencing the most valuable type-strain genomes for metagenomic binning, comparative biology and taxonomic classification.</title>
        <authorList>
            <person name="Goeker M."/>
        </authorList>
    </citation>
    <scope>NUCLEOTIDE SEQUENCE [LARGE SCALE GENOMIC DNA]</scope>
    <source>
        <strain evidence="10 11">DSM 23562</strain>
    </source>
</reference>
<feature type="domain" description="RNA polymerase sigma-70 region 2" evidence="8">
    <location>
        <begin position="15"/>
        <end position="80"/>
    </location>
</feature>
<dbReference type="InterPro" id="IPR013325">
    <property type="entry name" value="RNA_pol_sigma_r2"/>
</dbReference>
<evidence type="ECO:0000256" key="2">
    <source>
        <dbReference type="ARBA" id="ARBA00023015"/>
    </source>
</evidence>
<dbReference type="PANTHER" id="PTHR43133:SF8">
    <property type="entry name" value="RNA POLYMERASE SIGMA FACTOR HI_1459-RELATED"/>
    <property type="match status" value="1"/>
</dbReference>
<evidence type="ECO:0000259" key="8">
    <source>
        <dbReference type="Pfam" id="PF04542"/>
    </source>
</evidence>
<proteinExistence type="inferred from homology"/>
<keyword evidence="4 6" id="KW-0238">DNA-binding</keyword>
<dbReference type="InterPro" id="IPR014284">
    <property type="entry name" value="RNA_pol_sigma-70_dom"/>
</dbReference>
<dbReference type="CDD" id="cd06171">
    <property type="entry name" value="Sigma70_r4"/>
    <property type="match status" value="1"/>
</dbReference>
<name>A0A7W9SVI4_ARMRO</name>
<dbReference type="InterPro" id="IPR013324">
    <property type="entry name" value="RNA_pol_sigma_r3/r4-like"/>
</dbReference>
<dbReference type="RefSeq" id="WP_184203705.1">
    <property type="nucleotide sequence ID" value="NZ_JACHGW010000007.1"/>
</dbReference>
<dbReference type="InterPro" id="IPR013249">
    <property type="entry name" value="RNA_pol_sigma70_r4_t2"/>
</dbReference>
<dbReference type="PROSITE" id="PS01063">
    <property type="entry name" value="SIGMA70_ECF"/>
    <property type="match status" value="1"/>
</dbReference>
<dbReference type="Proteomes" id="UP000520814">
    <property type="component" value="Unassembled WGS sequence"/>
</dbReference>
<dbReference type="Pfam" id="PF08281">
    <property type="entry name" value="Sigma70_r4_2"/>
    <property type="match status" value="1"/>
</dbReference>
<dbReference type="SUPFAM" id="SSF88946">
    <property type="entry name" value="Sigma2 domain of RNA polymerase sigma factors"/>
    <property type="match status" value="1"/>
</dbReference>
<dbReference type="GO" id="GO:0006950">
    <property type="term" value="P:response to stress"/>
    <property type="evidence" value="ECO:0007669"/>
    <property type="project" value="UniProtKB-ARBA"/>
</dbReference>
<organism evidence="10 11">
    <name type="scientific">Armatimonas rosea</name>
    <dbReference type="NCBI Taxonomy" id="685828"/>
    <lineage>
        <taxon>Bacteria</taxon>
        <taxon>Bacillati</taxon>
        <taxon>Armatimonadota</taxon>
        <taxon>Armatimonadia</taxon>
        <taxon>Armatimonadales</taxon>
        <taxon>Armatimonadaceae</taxon>
        <taxon>Armatimonas</taxon>
    </lineage>
</organism>
<dbReference type="GO" id="GO:0003677">
    <property type="term" value="F:DNA binding"/>
    <property type="evidence" value="ECO:0007669"/>
    <property type="project" value="UniProtKB-KW"/>
</dbReference>
<dbReference type="Pfam" id="PF04542">
    <property type="entry name" value="Sigma70_r2"/>
    <property type="match status" value="1"/>
</dbReference>
<evidence type="ECO:0000256" key="5">
    <source>
        <dbReference type="ARBA" id="ARBA00023163"/>
    </source>
</evidence>
<gene>
    <name evidence="10" type="ORF">HNQ39_005452</name>
</gene>
<dbReference type="GO" id="GO:0006352">
    <property type="term" value="P:DNA-templated transcription initiation"/>
    <property type="evidence" value="ECO:0007669"/>
    <property type="project" value="InterPro"/>
</dbReference>
<dbReference type="Gene3D" id="1.10.1740.10">
    <property type="match status" value="1"/>
</dbReference>
<dbReference type="PANTHER" id="PTHR43133">
    <property type="entry name" value="RNA POLYMERASE ECF-TYPE SIGMA FACTO"/>
    <property type="match status" value="1"/>
</dbReference>
<feature type="domain" description="RNA polymerase sigma factor 70 region 4 type 2" evidence="9">
    <location>
        <begin position="107"/>
        <end position="158"/>
    </location>
</feature>
<sequence>MRKPGPPPPDPLACLFERFGGEILGLLIRLTHGDRSEAEDLTQETFVAAFQGQAKFSGRVPVRAWLAGIAVRRWRDRQRRPRPKSVPLALDPPSEERTDQSVTQRVVLEQALAQLSDSQQAAILLVLVRGLTYREAADALGEPEGTIKWRVSEASKRLRTILTEFDIEEKP</sequence>
<dbReference type="InterPro" id="IPR039425">
    <property type="entry name" value="RNA_pol_sigma-70-like"/>
</dbReference>
<feature type="region of interest" description="Disordered" evidence="7">
    <location>
        <begin position="76"/>
        <end position="101"/>
    </location>
</feature>
<evidence type="ECO:0000313" key="10">
    <source>
        <dbReference type="EMBL" id="MBB6053617.1"/>
    </source>
</evidence>
<dbReference type="Gene3D" id="1.10.10.10">
    <property type="entry name" value="Winged helix-like DNA-binding domain superfamily/Winged helix DNA-binding domain"/>
    <property type="match status" value="1"/>
</dbReference>
<keyword evidence="11" id="KW-1185">Reference proteome</keyword>
<dbReference type="GO" id="GO:0016987">
    <property type="term" value="F:sigma factor activity"/>
    <property type="evidence" value="ECO:0007669"/>
    <property type="project" value="UniProtKB-KW"/>
</dbReference>
<evidence type="ECO:0000256" key="1">
    <source>
        <dbReference type="ARBA" id="ARBA00010641"/>
    </source>
</evidence>
<dbReference type="EMBL" id="JACHGW010000007">
    <property type="protein sequence ID" value="MBB6053617.1"/>
    <property type="molecule type" value="Genomic_DNA"/>
</dbReference>
<keyword evidence="2 6" id="KW-0805">Transcription regulation</keyword>
<dbReference type="InterPro" id="IPR007627">
    <property type="entry name" value="RNA_pol_sigma70_r2"/>
</dbReference>
<keyword evidence="3 6" id="KW-0731">Sigma factor</keyword>
<evidence type="ECO:0000256" key="3">
    <source>
        <dbReference type="ARBA" id="ARBA00023082"/>
    </source>
</evidence>
<accession>A0A7W9SVI4</accession>
<protein>
    <recommendedName>
        <fullName evidence="6">RNA polymerase sigma factor</fullName>
    </recommendedName>
</protein>
<evidence type="ECO:0000256" key="6">
    <source>
        <dbReference type="RuleBase" id="RU000716"/>
    </source>
</evidence>
<keyword evidence="5 6" id="KW-0804">Transcription</keyword>
<dbReference type="AlphaFoldDB" id="A0A7W9SVI4"/>
<comment type="caution">
    <text evidence="10">The sequence shown here is derived from an EMBL/GenBank/DDBJ whole genome shotgun (WGS) entry which is preliminary data.</text>
</comment>
<dbReference type="InterPro" id="IPR036388">
    <property type="entry name" value="WH-like_DNA-bd_sf"/>
</dbReference>
<dbReference type="SUPFAM" id="SSF88659">
    <property type="entry name" value="Sigma3 and sigma4 domains of RNA polymerase sigma factors"/>
    <property type="match status" value="1"/>
</dbReference>
<evidence type="ECO:0000256" key="7">
    <source>
        <dbReference type="SAM" id="MobiDB-lite"/>
    </source>
</evidence>
<dbReference type="InterPro" id="IPR000838">
    <property type="entry name" value="RNA_pol_sigma70_ECF_CS"/>
</dbReference>
<evidence type="ECO:0000313" key="11">
    <source>
        <dbReference type="Proteomes" id="UP000520814"/>
    </source>
</evidence>
<dbReference type="NCBIfam" id="TIGR02937">
    <property type="entry name" value="sigma70-ECF"/>
    <property type="match status" value="1"/>
</dbReference>
<evidence type="ECO:0000259" key="9">
    <source>
        <dbReference type="Pfam" id="PF08281"/>
    </source>
</evidence>
<evidence type="ECO:0000256" key="4">
    <source>
        <dbReference type="ARBA" id="ARBA00023125"/>
    </source>
</evidence>